<evidence type="ECO:0000313" key="3">
    <source>
        <dbReference type="Proteomes" id="UP000070720"/>
    </source>
</evidence>
<organism evidence="1 3">
    <name type="scientific">Gibberella zeae (strain ATCC MYA-4620 / CBS 123657 / FGSC 9075 / NRRL 31084 / PH-1)</name>
    <name type="common">Wheat head blight fungus</name>
    <name type="synonym">Fusarium graminearum</name>
    <dbReference type="NCBI Taxonomy" id="229533"/>
    <lineage>
        <taxon>Eukaryota</taxon>
        <taxon>Fungi</taxon>
        <taxon>Dikarya</taxon>
        <taxon>Ascomycota</taxon>
        <taxon>Pezizomycotina</taxon>
        <taxon>Sordariomycetes</taxon>
        <taxon>Hypocreomycetidae</taxon>
        <taxon>Hypocreales</taxon>
        <taxon>Nectriaceae</taxon>
        <taxon>Fusarium</taxon>
    </lineage>
</organism>
<reference evidence="1 3" key="3">
    <citation type="journal article" date="2015" name="BMC Genomics">
        <title>The completed genome sequence of the pathogenic ascomycete fungus Fusarium graminearum.</title>
        <authorList>
            <person name="King R."/>
            <person name="Urban M."/>
            <person name="Hammond-Kosack M.C."/>
            <person name="Hassani-Pak K."/>
            <person name="Hammond-Kosack K.E."/>
        </authorList>
    </citation>
    <scope>NUCLEOTIDE SEQUENCE [LARGE SCALE GENOMIC DNA]</scope>
    <source>
        <strain evidence="3">ATCC MYA-4620 / CBS 123657 / FGSC 9075 / NRRL 31084 / PH-1</strain>
        <strain evidence="1">PH-1</strain>
    </source>
</reference>
<dbReference type="EMBL" id="HG970335">
    <property type="protein sequence ID" value="CEF84393.1"/>
    <property type="molecule type" value="Genomic_DNA"/>
</dbReference>
<name>A0A098DU95_GIBZE</name>
<reference evidence="2" key="4">
    <citation type="submission" date="2017-01" db="UniProtKB">
        <authorList>
            <consortium name="EnsemblFungi"/>
        </authorList>
    </citation>
    <scope>IDENTIFICATION</scope>
    <source>
        <strain evidence="2">PH-1 / ATCC MYA-4620 / FGSC 9075 / NRRL 31084</strain>
    </source>
</reference>
<accession>A0A0E0SD80</accession>
<sequence>MFKAKPTSFIDFFPAKSLKLATKPIFVYSHINQTVHPQMDVHNQLAICSYLL</sequence>
<gene>
    <name evidence="1" type="ORF">FGRAMPH1_01T22769</name>
</gene>
<accession>A0A098DU95</accession>
<dbReference type="Proteomes" id="UP000070720">
    <property type="component" value="Chromosome 4"/>
</dbReference>
<protein>
    <submittedName>
        <fullName evidence="1">Chromosome 4, complete genome</fullName>
    </submittedName>
</protein>
<dbReference type="InParanoid" id="A0A098DU95"/>
<dbReference type="EnsemblFungi" id="CEF84393">
    <property type="protein sequence ID" value="CEF84393"/>
    <property type="gene ID" value="FGRRES_15374"/>
</dbReference>
<evidence type="ECO:0000313" key="2">
    <source>
        <dbReference type="EnsemblFungi" id="CEF84393"/>
    </source>
</evidence>
<evidence type="ECO:0000313" key="1">
    <source>
        <dbReference type="EMBL" id="CEF84393.1"/>
    </source>
</evidence>
<proteinExistence type="predicted"/>
<reference evidence="2 3" key="2">
    <citation type="journal article" date="2010" name="Nature">
        <title>Comparative genomics reveals mobile pathogenicity chromosomes in Fusarium.</title>
        <authorList>
            <person name="Ma L.J."/>
            <person name="van der Does H.C."/>
            <person name="Borkovich K.A."/>
            <person name="Coleman J.J."/>
            <person name="Daboussi M.J."/>
            <person name="Di Pietro A."/>
            <person name="Dufresne M."/>
            <person name="Freitag M."/>
            <person name="Grabherr M."/>
            <person name="Henrissat B."/>
            <person name="Houterman P.M."/>
            <person name="Kang S."/>
            <person name="Shim W.B."/>
            <person name="Woloshuk C."/>
            <person name="Xie X."/>
            <person name="Xu J.R."/>
            <person name="Antoniw J."/>
            <person name="Baker S.E."/>
            <person name="Bluhm B.H."/>
            <person name="Breakspear A."/>
            <person name="Brown D.W."/>
            <person name="Butchko R.A."/>
            <person name="Chapman S."/>
            <person name="Coulson R."/>
            <person name="Coutinho P.M."/>
            <person name="Danchin E.G."/>
            <person name="Diener A."/>
            <person name="Gale L.R."/>
            <person name="Gardiner D.M."/>
            <person name="Goff S."/>
            <person name="Hammond-Kosack K.E."/>
            <person name="Hilburn K."/>
            <person name="Hua-Van A."/>
            <person name="Jonkers W."/>
            <person name="Kazan K."/>
            <person name="Kodira C.D."/>
            <person name="Koehrsen M."/>
            <person name="Kumar L."/>
            <person name="Lee Y.H."/>
            <person name="Li L."/>
            <person name="Manners J.M."/>
            <person name="Miranda-Saavedra D."/>
            <person name="Mukherjee M."/>
            <person name="Park G."/>
            <person name="Park J."/>
            <person name="Park S.Y."/>
            <person name="Proctor R.H."/>
            <person name="Regev A."/>
            <person name="Ruiz-Roldan M.C."/>
            <person name="Sain D."/>
            <person name="Sakthikumar S."/>
            <person name="Sykes S."/>
            <person name="Schwartz D.C."/>
            <person name="Turgeon B.G."/>
            <person name="Wapinski I."/>
            <person name="Yoder O."/>
            <person name="Young S."/>
            <person name="Zeng Q."/>
            <person name="Zhou S."/>
            <person name="Galagan J."/>
            <person name="Cuomo C.A."/>
            <person name="Kistler H.C."/>
            <person name="Rep M."/>
        </authorList>
    </citation>
    <scope>GENOME REANNOTATION</scope>
    <source>
        <strain evidence="3">ATCC MYA-4620 / CBS 123657 / FGSC 9075 / NRRL 31084 / PH-1</strain>
        <strain evidence="2">PH-1 / ATCC MYA-4620 / FGSC 9075 / NRRL 31084</strain>
    </source>
</reference>
<dbReference type="VEuPathDB" id="FungiDB:FGRAMPH1_01G22769"/>
<keyword evidence="3" id="KW-1185">Reference proteome</keyword>
<dbReference type="AlphaFoldDB" id="A0A098DU95"/>
<reference evidence="2 3" key="1">
    <citation type="journal article" date="2007" name="Science">
        <title>The Fusarium graminearum genome reveals a link between localized polymorphism and pathogen specialization.</title>
        <authorList>
            <person name="Cuomo C.A."/>
            <person name="Gueldener U."/>
            <person name="Xu J.-R."/>
            <person name="Trail F."/>
            <person name="Turgeon B.G."/>
            <person name="Di Pietro A."/>
            <person name="Walton J.D."/>
            <person name="Ma L.-J."/>
            <person name="Baker S.E."/>
            <person name="Rep M."/>
            <person name="Adam G."/>
            <person name="Antoniw J."/>
            <person name="Baldwin T."/>
            <person name="Calvo S.E."/>
            <person name="Chang Y.-L."/>
            <person name="DeCaprio D."/>
            <person name="Gale L.R."/>
            <person name="Gnerre S."/>
            <person name="Goswami R.S."/>
            <person name="Hammond-Kosack K."/>
            <person name="Harris L.J."/>
            <person name="Hilburn K."/>
            <person name="Kennell J.C."/>
            <person name="Kroken S."/>
            <person name="Magnuson J.K."/>
            <person name="Mannhaupt G."/>
            <person name="Mauceli E.W."/>
            <person name="Mewes H.-W."/>
            <person name="Mitterbauer R."/>
            <person name="Muehlbauer G."/>
            <person name="Muensterkoetter M."/>
            <person name="Nelson D."/>
            <person name="O'Donnell K."/>
            <person name="Ouellet T."/>
            <person name="Qi W."/>
            <person name="Quesneville H."/>
            <person name="Roncero M.I.G."/>
            <person name="Seong K.-Y."/>
            <person name="Tetko I.V."/>
            <person name="Urban M."/>
            <person name="Waalwijk C."/>
            <person name="Ward T.J."/>
            <person name="Yao J."/>
            <person name="Birren B.W."/>
            <person name="Kistler H.C."/>
        </authorList>
    </citation>
    <scope>NUCLEOTIDE SEQUENCE [LARGE SCALE GENOMIC DNA]</scope>
    <source>
        <strain evidence="3">ATCC MYA-4620 / CBS 123657 / FGSC 9075 / NRRL 31084 / PH-1</strain>
        <strain evidence="2">PH-1 / ATCC MYA-4620 / FGSC 9075 / NRRL 31084</strain>
    </source>
</reference>